<dbReference type="GeneID" id="54279438"/>
<dbReference type="EMBL" id="ML978070">
    <property type="protein sequence ID" value="KAF2014713.1"/>
    <property type="molecule type" value="Genomic_DNA"/>
</dbReference>
<protein>
    <recommendedName>
        <fullName evidence="4">Extracellular membrane protein CFEM domain-containing protein</fullName>
    </recommendedName>
</protein>
<feature type="chain" id="PRO_5025670618" description="Extracellular membrane protein CFEM domain-containing protein" evidence="1">
    <location>
        <begin position="21"/>
        <end position="125"/>
    </location>
</feature>
<organism evidence="2 3">
    <name type="scientific">Aaosphaeria arxii CBS 175.79</name>
    <dbReference type="NCBI Taxonomy" id="1450172"/>
    <lineage>
        <taxon>Eukaryota</taxon>
        <taxon>Fungi</taxon>
        <taxon>Dikarya</taxon>
        <taxon>Ascomycota</taxon>
        <taxon>Pezizomycotina</taxon>
        <taxon>Dothideomycetes</taxon>
        <taxon>Pleosporomycetidae</taxon>
        <taxon>Pleosporales</taxon>
        <taxon>Pleosporales incertae sedis</taxon>
        <taxon>Aaosphaeria</taxon>
    </lineage>
</organism>
<feature type="signal peptide" evidence="1">
    <location>
        <begin position="1"/>
        <end position="20"/>
    </location>
</feature>
<evidence type="ECO:0000313" key="2">
    <source>
        <dbReference type="EMBL" id="KAF2014713.1"/>
    </source>
</evidence>
<evidence type="ECO:0000256" key="1">
    <source>
        <dbReference type="SAM" id="SignalP"/>
    </source>
</evidence>
<gene>
    <name evidence="2" type="ORF">BU24DRAFT_220095</name>
</gene>
<dbReference type="Proteomes" id="UP000799778">
    <property type="component" value="Unassembled WGS sequence"/>
</dbReference>
<reference evidence="2" key="1">
    <citation type="journal article" date="2020" name="Stud. Mycol.">
        <title>101 Dothideomycetes genomes: a test case for predicting lifestyles and emergence of pathogens.</title>
        <authorList>
            <person name="Haridas S."/>
            <person name="Albert R."/>
            <person name="Binder M."/>
            <person name="Bloem J."/>
            <person name="Labutti K."/>
            <person name="Salamov A."/>
            <person name="Andreopoulos B."/>
            <person name="Baker S."/>
            <person name="Barry K."/>
            <person name="Bills G."/>
            <person name="Bluhm B."/>
            <person name="Cannon C."/>
            <person name="Castanera R."/>
            <person name="Culley D."/>
            <person name="Daum C."/>
            <person name="Ezra D."/>
            <person name="Gonzalez J."/>
            <person name="Henrissat B."/>
            <person name="Kuo A."/>
            <person name="Liang C."/>
            <person name="Lipzen A."/>
            <person name="Lutzoni F."/>
            <person name="Magnuson J."/>
            <person name="Mondo S."/>
            <person name="Nolan M."/>
            <person name="Ohm R."/>
            <person name="Pangilinan J."/>
            <person name="Park H.-J."/>
            <person name="Ramirez L."/>
            <person name="Alfaro M."/>
            <person name="Sun H."/>
            <person name="Tritt A."/>
            <person name="Yoshinaga Y."/>
            <person name="Zwiers L.-H."/>
            <person name="Turgeon B."/>
            <person name="Goodwin S."/>
            <person name="Spatafora J."/>
            <person name="Crous P."/>
            <person name="Grigoriev I."/>
        </authorList>
    </citation>
    <scope>NUCLEOTIDE SEQUENCE</scope>
    <source>
        <strain evidence="2">CBS 175.79</strain>
    </source>
</reference>
<dbReference type="AlphaFoldDB" id="A0A6A5XP45"/>
<evidence type="ECO:0000313" key="3">
    <source>
        <dbReference type="Proteomes" id="UP000799778"/>
    </source>
</evidence>
<keyword evidence="1" id="KW-0732">Signal</keyword>
<keyword evidence="3" id="KW-1185">Reference proteome</keyword>
<name>A0A6A5XP45_9PLEO</name>
<evidence type="ECO:0008006" key="4">
    <source>
        <dbReference type="Google" id="ProtNLM"/>
    </source>
</evidence>
<dbReference type="RefSeq" id="XP_033383052.1">
    <property type="nucleotide sequence ID" value="XM_033522041.1"/>
</dbReference>
<proteinExistence type="predicted"/>
<dbReference type="OrthoDB" id="3794517at2759"/>
<sequence>MSSLLLYALLFIVNSYIATAAETLKIFIDEVPDYALLSTCAEAQLSTIVRDMAYGCGDDSLTTSYICFCYLSSASVTSQIRKHVESACSEQPAQNASMALSVFDSYCHIGHLEQPSSSTNLAGQL</sequence>
<accession>A0A6A5XP45</accession>